<dbReference type="GO" id="GO:0006071">
    <property type="term" value="P:glycerol metabolic process"/>
    <property type="evidence" value="ECO:0007669"/>
    <property type="project" value="InterPro"/>
</dbReference>
<dbReference type="GO" id="GO:0004371">
    <property type="term" value="F:glycerone kinase activity"/>
    <property type="evidence" value="ECO:0007669"/>
    <property type="project" value="InterPro"/>
</dbReference>
<keyword evidence="3" id="KW-1185">Reference proteome</keyword>
<dbReference type="SMART" id="SM01121">
    <property type="entry name" value="Dak1_2"/>
    <property type="match status" value="1"/>
</dbReference>
<dbReference type="Gene3D" id="1.25.40.340">
    <property type="match status" value="1"/>
</dbReference>
<proteinExistence type="predicted"/>
<gene>
    <name evidence="2" type="ORF">Bravens_00149</name>
</gene>
<dbReference type="Pfam" id="PF02734">
    <property type="entry name" value="Dak2"/>
    <property type="match status" value="1"/>
</dbReference>
<dbReference type="InterPro" id="IPR050270">
    <property type="entry name" value="DegV_domain_contain"/>
</dbReference>
<sequence length="556" mass="56875">MVNDNSMRWGGRLAARWAQQAVERLRRQRGSIDSINVFPVADGDTGSNMYATVKSAYRAVEAIDGPATLPRVVEAMAAGALRGARGNSGLILAVALRGVADELGEAALAEGDLTPDRFASAIELAAHRAQTAIAEPTHGTMLTVLHAMAETARTQADEGAGLLQQIEAVRACSIEALRDTTGQLDVLGQAQVVDAGASGIVEIFDLLYLTVTGGAVGETPSPIAGLTSVVPKLTGDGVTCSGAGGAGAAGTGAATGAGAAGAGAAGAGAATGADTLELVFTLSDSKDRTRPLKRILAKADARSVVISWPMVHVHVTSEDHALRVLRDVEQYGLAQLRTEDLVNGANHGPLRAAAAASTAPLMLRAALTGAIAIRLDRGEQAGSLHDVLSDGTTTVLVADSPEGQASINAAAADGVYAIPTGSPISMVSALAVFDPHADADDVAEDMADAASVDIRRLCFAGQSAAGPLVYTKTDVLVLSEGRILFIEHAPEAAIVEAISRLAVDGDPELITISYGQQATPKMRKAMESAVRRAYPEAEAEIFDADLSGVCADVGVE</sequence>
<dbReference type="PANTHER" id="PTHR33434">
    <property type="entry name" value="DEGV DOMAIN-CONTAINING PROTEIN DR_1986-RELATED"/>
    <property type="match status" value="1"/>
</dbReference>
<dbReference type="PATRIC" id="fig|479117.4.peg.145"/>
<dbReference type="InterPro" id="IPR036117">
    <property type="entry name" value="DhaL_dom_sf"/>
</dbReference>
<accession>A0A150HC07</accession>
<dbReference type="AlphaFoldDB" id="A0A150HC07"/>
<dbReference type="SUPFAM" id="SSF101473">
    <property type="entry name" value="DhaL-like"/>
    <property type="match status" value="1"/>
</dbReference>
<organism evidence="2 3">
    <name type="scientific">Brevibacterium ravenspurgense</name>
    <dbReference type="NCBI Taxonomy" id="479117"/>
    <lineage>
        <taxon>Bacteria</taxon>
        <taxon>Bacillati</taxon>
        <taxon>Actinomycetota</taxon>
        <taxon>Actinomycetes</taxon>
        <taxon>Micrococcales</taxon>
        <taxon>Brevibacteriaceae</taxon>
        <taxon>Brevibacterium</taxon>
    </lineage>
</organism>
<dbReference type="Pfam" id="PF13684">
    <property type="entry name" value="FakA-like_C"/>
    <property type="match status" value="1"/>
</dbReference>
<protein>
    <submittedName>
        <fullName evidence="2">DAK2 domain protein</fullName>
    </submittedName>
</protein>
<dbReference type="SMART" id="SM01120">
    <property type="entry name" value="Dak2"/>
    <property type="match status" value="1"/>
</dbReference>
<dbReference type="PROSITE" id="PS51480">
    <property type="entry name" value="DHAL"/>
    <property type="match status" value="1"/>
</dbReference>
<evidence type="ECO:0000259" key="1">
    <source>
        <dbReference type="PROSITE" id="PS51480"/>
    </source>
</evidence>
<dbReference type="Proteomes" id="UP000243589">
    <property type="component" value="Unassembled WGS sequence"/>
</dbReference>
<evidence type="ECO:0000313" key="2">
    <source>
        <dbReference type="EMBL" id="KXZ59677.1"/>
    </source>
</evidence>
<name>A0A150HC07_9MICO</name>
<dbReference type="InterPro" id="IPR033470">
    <property type="entry name" value="FakA-like_C"/>
</dbReference>
<dbReference type="RefSeq" id="WP_062019458.1">
    <property type="nucleotide sequence ID" value="NZ_LQQC01000002.1"/>
</dbReference>
<feature type="domain" description="DhaL" evidence="1">
    <location>
        <begin position="12"/>
        <end position="209"/>
    </location>
</feature>
<evidence type="ECO:0000313" key="3">
    <source>
        <dbReference type="Proteomes" id="UP000243589"/>
    </source>
</evidence>
<dbReference type="EMBL" id="LQQC01000002">
    <property type="protein sequence ID" value="KXZ59677.1"/>
    <property type="molecule type" value="Genomic_DNA"/>
</dbReference>
<comment type="caution">
    <text evidence="2">The sequence shown here is derived from an EMBL/GenBank/DDBJ whole genome shotgun (WGS) entry which is preliminary data.</text>
</comment>
<reference evidence="2 3" key="1">
    <citation type="submission" date="2016-01" db="EMBL/GenBank/DDBJ databases">
        <title>Use of Whole Genome Sequencing to ascertain that Brevibacterium massiliense (Roux, Raoult 2009) is a later heterotypic synonym of Brevibacterium ravenspurgense (Mages 2008).</title>
        <authorList>
            <person name="Bernier A.-M."/>
            <person name="Burdz T."/>
            <person name="Huynh C."/>
            <person name="Pachecho A.L."/>
            <person name="Wiebe D."/>
            <person name="Bonner C."/>
            <person name="Bernard K."/>
        </authorList>
    </citation>
    <scope>NUCLEOTIDE SEQUENCE [LARGE SCALE GENOMIC DNA]</scope>
    <source>
        <strain evidence="2 3">CCUG56047</strain>
    </source>
</reference>
<dbReference type="PANTHER" id="PTHR33434:SF2">
    <property type="entry name" value="FATTY ACID-BINDING PROTEIN TM_1468"/>
    <property type="match status" value="1"/>
</dbReference>
<dbReference type="InterPro" id="IPR004007">
    <property type="entry name" value="DhaL_dom"/>
</dbReference>